<organism evidence="2 3">
    <name type="scientific">Phytoactinopolyspora mesophila</name>
    <dbReference type="NCBI Taxonomy" id="2650750"/>
    <lineage>
        <taxon>Bacteria</taxon>
        <taxon>Bacillati</taxon>
        <taxon>Actinomycetota</taxon>
        <taxon>Actinomycetes</taxon>
        <taxon>Jiangellales</taxon>
        <taxon>Jiangellaceae</taxon>
        <taxon>Phytoactinopolyspora</taxon>
    </lineage>
</organism>
<dbReference type="Pfam" id="PF02779">
    <property type="entry name" value="Transket_pyr"/>
    <property type="match status" value="1"/>
</dbReference>
<dbReference type="RefSeq" id="WP_162450477.1">
    <property type="nucleotide sequence ID" value="NZ_WLZY01000003.1"/>
</dbReference>
<feature type="domain" description="Transketolase-like pyrimidine-binding" evidence="1">
    <location>
        <begin position="1"/>
        <end position="164"/>
    </location>
</feature>
<sequence length="301" mass="32378">MRSRFAAVTSRLMDDHENIAVVLADISISHFAAAARRHPHRVVNVGIREQAMIGAAAGMALAGLRPIAHTYTPFLIERPFEQVKLDLGHQELGAILVSVGASYDETGYGYTHHAPGDVALLDTLPGWTVHIPGHPDEVESFLRIAALNNNRVYIRLSAHTNDKPHARPDGQFTLLRSGSGATVVAVGPMLERVLAATADLDVTVLYAPTVRPFDAATLRYVLAEPAVVLVEPYLRGTSASKVSEALSDLPHRLLALGTPEHTARLYGSPSDHDIEYGLDVAGLRARISSFAARSDAPSAVR</sequence>
<proteinExistence type="predicted"/>
<dbReference type="GO" id="GO:0000287">
    <property type="term" value="F:magnesium ion binding"/>
    <property type="evidence" value="ECO:0007669"/>
    <property type="project" value="UniProtKB-ARBA"/>
</dbReference>
<dbReference type="CDD" id="cd07033">
    <property type="entry name" value="TPP_PYR_DXS_TK_like"/>
    <property type="match status" value="1"/>
</dbReference>
<dbReference type="Gene3D" id="3.40.50.920">
    <property type="match status" value="1"/>
</dbReference>
<protein>
    <submittedName>
        <fullName evidence="2">Transketolase</fullName>
    </submittedName>
</protein>
<keyword evidence="3" id="KW-1185">Reference proteome</keyword>
<evidence type="ECO:0000313" key="3">
    <source>
        <dbReference type="Proteomes" id="UP000460435"/>
    </source>
</evidence>
<reference evidence="2 3" key="1">
    <citation type="submission" date="2019-11" db="EMBL/GenBank/DDBJ databases">
        <authorList>
            <person name="Li X.-J."/>
            <person name="Feng X.-M."/>
        </authorList>
    </citation>
    <scope>NUCLEOTIDE SEQUENCE [LARGE SCALE GENOMIC DNA]</scope>
    <source>
        <strain evidence="2 3">XMNu-373</strain>
    </source>
</reference>
<accession>A0A7K3M461</accession>
<dbReference type="InterPro" id="IPR033248">
    <property type="entry name" value="Transketolase_C"/>
</dbReference>
<dbReference type="AlphaFoldDB" id="A0A7K3M461"/>
<comment type="caution">
    <text evidence="2">The sequence shown here is derived from an EMBL/GenBank/DDBJ whole genome shotgun (WGS) entry which is preliminary data.</text>
</comment>
<dbReference type="SUPFAM" id="SSF52922">
    <property type="entry name" value="TK C-terminal domain-like"/>
    <property type="match status" value="1"/>
</dbReference>
<dbReference type="PANTHER" id="PTHR43825">
    <property type="entry name" value="PYRUVATE DEHYDROGENASE E1 COMPONENT"/>
    <property type="match status" value="1"/>
</dbReference>
<dbReference type="PANTHER" id="PTHR43825:SF1">
    <property type="entry name" value="TRANSKETOLASE-LIKE PYRIMIDINE-BINDING DOMAIN-CONTAINING PROTEIN"/>
    <property type="match status" value="1"/>
</dbReference>
<evidence type="ECO:0000313" key="2">
    <source>
        <dbReference type="EMBL" id="NDL57827.1"/>
    </source>
</evidence>
<dbReference type="InterPro" id="IPR029061">
    <property type="entry name" value="THDP-binding"/>
</dbReference>
<dbReference type="InterPro" id="IPR009014">
    <property type="entry name" value="Transketo_C/PFOR_II"/>
</dbReference>
<name>A0A7K3M461_9ACTN</name>
<dbReference type="Proteomes" id="UP000460435">
    <property type="component" value="Unassembled WGS sequence"/>
</dbReference>
<dbReference type="EMBL" id="WLZY01000003">
    <property type="protein sequence ID" value="NDL57827.1"/>
    <property type="molecule type" value="Genomic_DNA"/>
</dbReference>
<dbReference type="InterPro" id="IPR005475">
    <property type="entry name" value="Transketolase-like_Pyr-bd"/>
</dbReference>
<dbReference type="Gene3D" id="3.40.50.970">
    <property type="match status" value="1"/>
</dbReference>
<evidence type="ECO:0000259" key="1">
    <source>
        <dbReference type="SMART" id="SM00861"/>
    </source>
</evidence>
<gene>
    <name evidence="2" type="ORF">F7O44_12145</name>
</gene>
<dbReference type="InterPro" id="IPR051157">
    <property type="entry name" value="PDH/Transketolase"/>
</dbReference>
<dbReference type="SUPFAM" id="SSF52518">
    <property type="entry name" value="Thiamin diphosphate-binding fold (THDP-binding)"/>
    <property type="match status" value="1"/>
</dbReference>
<dbReference type="SMART" id="SM00861">
    <property type="entry name" value="Transket_pyr"/>
    <property type="match status" value="1"/>
</dbReference>
<dbReference type="Pfam" id="PF02780">
    <property type="entry name" value="Transketolase_C"/>
    <property type="match status" value="1"/>
</dbReference>